<dbReference type="Gene3D" id="3.40.50.300">
    <property type="entry name" value="P-loop containing nucleotide triphosphate hydrolases"/>
    <property type="match status" value="1"/>
</dbReference>
<evidence type="ECO:0000313" key="7">
    <source>
        <dbReference type="Proteomes" id="UP000012073"/>
    </source>
</evidence>
<evidence type="ECO:0000256" key="2">
    <source>
        <dbReference type="ARBA" id="ARBA00022741"/>
    </source>
</evidence>
<dbReference type="InterPro" id="IPR050747">
    <property type="entry name" value="Mitochondrial_chaperone_BCS1"/>
</dbReference>
<keyword evidence="3" id="KW-0067">ATP-binding</keyword>
<dbReference type="Pfam" id="PF00004">
    <property type="entry name" value="AAA"/>
    <property type="match status" value="1"/>
</dbReference>
<organism evidence="6 7">
    <name type="scientific">Chondrus crispus</name>
    <name type="common">Carrageen Irish moss</name>
    <name type="synonym">Polymorpha crispa</name>
    <dbReference type="NCBI Taxonomy" id="2769"/>
    <lineage>
        <taxon>Eukaryota</taxon>
        <taxon>Rhodophyta</taxon>
        <taxon>Florideophyceae</taxon>
        <taxon>Rhodymeniophycidae</taxon>
        <taxon>Gigartinales</taxon>
        <taxon>Gigartinaceae</taxon>
        <taxon>Chondrus</taxon>
    </lineage>
</organism>
<dbReference type="InterPro" id="IPR057495">
    <property type="entry name" value="AAA_lid_BCS1"/>
</dbReference>
<dbReference type="Proteomes" id="UP000012073">
    <property type="component" value="Unassembled WGS sequence"/>
</dbReference>
<sequence length="731" mass="81668">MRRRSVPSDAVLPQTRRPRRLSARTETARYANLLRPPLQLQATYCATPLFIRWTPSSSPPAAASRTSANLNSLHHYTSFQVPSLHTPPPTTTPSVHKQRIACPVHTLFASTSTACSPPSEAWLCTRFPVLNLQSLVSLYAPRSTPLTPSSCSSPPRHPFAFVTDSLSHNNRHSSFRATPYCQALCLSVMPEHTLNNVVNDVVAVPKPNPAKEAAALVTFDKEKLFPKEAAERCGLDHQKMSVLEIPNGSTALYNAVLQYAAHFAVDVGADFETLKPVDEPSPEPEGKAKKTRTKVRTVKGIDGVSYPLREGPGELTSLWNCPVDRYDPLEATDSDSDSDSEDESEHAFFESEDVGADEARERFASLLASYTSLGTLKKKVEPPVQRYQMGLGLAKVKVGDHIVFINHWGYGLPVSKSYAVEVFRSVVLGGYDSKAMQELCAVALKWRSDREQANMTPRPGRFTLFRYKTHGGQGDWCNQGYKRSRSPKSVILPDGQLEAIVKDIRDFVAKDTKMWYETHGLPHRRSYLFHGPPGCGKTSTIRMLAGLFRLNACFLSFTASDFSNQVLQDALSSLPRRALLVMEDVDVLFNEDRKSEVSPALTFSGMLNGMDGLVSTDGILTIYTTNHIEKLDPALIRGGRIDRRFEFVHPNHKHMCSLFLSFYENASKEVAERFADEVLNRPEEEARSIATLQQHFIFTRKYDAETSVKMLPQFFSEFYPKGAKTRNPLYL</sequence>
<comment type="similarity">
    <text evidence="1">Belongs to the AAA ATPase family. BCS1 subfamily.</text>
</comment>
<reference evidence="7" key="1">
    <citation type="journal article" date="2013" name="Proc. Natl. Acad. Sci. U.S.A.">
        <title>Genome structure and metabolic features in the red seaweed Chondrus crispus shed light on evolution of the Archaeplastida.</title>
        <authorList>
            <person name="Collen J."/>
            <person name="Porcel B."/>
            <person name="Carre W."/>
            <person name="Ball S.G."/>
            <person name="Chaparro C."/>
            <person name="Tonon T."/>
            <person name="Barbeyron T."/>
            <person name="Michel G."/>
            <person name="Noel B."/>
            <person name="Valentin K."/>
            <person name="Elias M."/>
            <person name="Artiguenave F."/>
            <person name="Arun A."/>
            <person name="Aury J.M."/>
            <person name="Barbosa-Neto J.F."/>
            <person name="Bothwell J.H."/>
            <person name="Bouget F.Y."/>
            <person name="Brillet L."/>
            <person name="Cabello-Hurtado F."/>
            <person name="Capella-Gutierrez S."/>
            <person name="Charrier B."/>
            <person name="Cladiere L."/>
            <person name="Cock J.M."/>
            <person name="Coelho S.M."/>
            <person name="Colleoni C."/>
            <person name="Czjzek M."/>
            <person name="Da Silva C."/>
            <person name="Delage L."/>
            <person name="Denoeud F."/>
            <person name="Deschamps P."/>
            <person name="Dittami S.M."/>
            <person name="Gabaldon T."/>
            <person name="Gachon C.M."/>
            <person name="Groisillier A."/>
            <person name="Herve C."/>
            <person name="Jabbari K."/>
            <person name="Katinka M."/>
            <person name="Kloareg B."/>
            <person name="Kowalczyk N."/>
            <person name="Labadie K."/>
            <person name="Leblanc C."/>
            <person name="Lopez P.J."/>
            <person name="McLachlan D.H."/>
            <person name="Meslet-Cladiere L."/>
            <person name="Moustafa A."/>
            <person name="Nehr Z."/>
            <person name="Nyvall Collen P."/>
            <person name="Panaud O."/>
            <person name="Partensky F."/>
            <person name="Poulain J."/>
            <person name="Rensing S.A."/>
            <person name="Rousvoal S."/>
            <person name="Samson G."/>
            <person name="Symeonidi A."/>
            <person name="Weissenbach J."/>
            <person name="Zambounis A."/>
            <person name="Wincker P."/>
            <person name="Boyen C."/>
        </authorList>
    </citation>
    <scope>NUCLEOTIDE SEQUENCE [LARGE SCALE GENOMIC DNA]</scope>
    <source>
        <strain evidence="7">cv. Stackhouse</strain>
    </source>
</reference>
<dbReference type="InterPro" id="IPR003960">
    <property type="entry name" value="ATPase_AAA_CS"/>
</dbReference>
<evidence type="ECO:0000256" key="1">
    <source>
        <dbReference type="ARBA" id="ARBA00007448"/>
    </source>
</evidence>
<dbReference type="InterPro" id="IPR027417">
    <property type="entry name" value="P-loop_NTPase"/>
</dbReference>
<accession>R7QJY8</accession>
<proteinExistence type="inferred from homology"/>
<dbReference type="OrthoDB" id="4515at2759"/>
<evidence type="ECO:0000256" key="3">
    <source>
        <dbReference type="ARBA" id="ARBA00022840"/>
    </source>
</evidence>
<dbReference type="EMBL" id="HG001932">
    <property type="protein sequence ID" value="CDF38399.1"/>
    <property type="molecule type" value="Genomic_DNA"/>
</dbReference>
<dbReference type="KEGG" id="ccp:CHC_T00006134001"/>
<dbReference type="SUPFAM" id="SSF52540">
    <property type="entry name" value="P-loop containing nucleoside triphosphate hydrolases"/>
    <property type="match status" value="1"/>
</dbReference>
<dbReference type="GeneID" id="17326009"/>
<dbReference type="PANTHER" id="PTHR23070">
    <property type="entry name" value="BCS1 AAA-TYPE ATPASE"/>
    <property type="match status" value="1"/>
</dbReference>
<dbReference type="STRING" id="2769.R7QJY8"/>
<evidence type="ECO:0000259" key="5">
    <source>
        <dbReference type="SMART" id="SM00382"/>
    </source>
</evidence>
<gene>
    <name evidence="6" type="ORF">CHC_T00006134001</name>
</gene>
<keyword evidence="7" id="KW-1185">Reference proteome</keyword>
<dbReference type="GO" id="GO:0016887">
    <property type="term" value="F:ATP hydrolysis activity"/>
    <property type="evidence" value="ECO:0007669"/>
    <property type="project" value="InterPro"/>
</dbReference>
<feature type="compositionally biased region" description="Acidic residues" evidence="4">
    <location>
        <begin position="330"/>
        <end position="351"/>
    </location>
</feature>
<dbReference type="PROSITE" id="PS00674">
    <property type="entry name" value="AAA"/>
    <property type="match status" value="1"/>
</dbReference>
<evidence type="ECO:0000256" key="4">
    <source>
        <dbReference type="SAM" id="MobiDB-lite"/>
    </source>
</evidence>
<feature type="region of interest" description="Disordered" evidence="4">
    <location>
        <begin position="274"/>
        <end position="294"/>
    </location>
</feature>
<name>R7QJY8_CHOCR</name>
<feature type="compositionally biased region" description="Basic and acidic residues" evidence="4">
    <location>
        <begin position="274"/>
        <end position="288"/>
    </location>
</feature>
<dbReference type="Gramene" id="CDF38399">
    <property type="protein sequence ID" value="CDF38399"/>
    <property type="gene ID" value="CHC_T00006134001"/>
</dbReference>
<dbReference type="SMART" id="SM00382">
    <property type="entry name" value="AAA"/>
    <property type="match status" value="1"/>
</dbReference>
<dbReference type="InterPro" id="IPR003593">
    <property type="entry name" value="AAA+_ATPase"/>
</dbReference>
<keyword evidence="2" id="KW-0547">Nucleotide-binding</keyword>
<dbReference type="Pfam" id="PF25426">
    <property type="entry name" value="AAA_lid_BCS1"/>
    <property type="match status" value="1"/>
</dbReference>
<dbReference type="InterPro" id="IPR003959">
    <property type="entry name" value="ATPase_AAA_core"/>
</dbReference>
<feature type="domain" description="AAA+ ATPase" evidence="5">
    <location>
        <begin position="523"/>
        <end position="651"/>
    </location>
</feature>
<dbReference type="RefSeq" id="XP_005718292.1">
    <property type="nucleotide sequence ID" value="XM_005718235.1"/>
</dbReference>
<feature type="region of interest" description="Disordered" evidence="4">
    <location>
        <begin position="1"/>
        <end position="21"/>
    </location>
</feature>
<dbReference type="GO" id="GO:0005524">
    <property type="term" value="F:ATP binding"/>
    <property type="evidence" value="ECO:0007669"/>
    <property type="project" value="UniProtKB-KW"/>
</dbReference>
<feature type="region of interest" description="Disordered" evidence="4">
    <location>
        <begin position="329"/>
        <end position="351"/>
    </location>
</feature>
<dbReference type="AlphaFoldDB" id="R7QJY8"/>
<evidence type="ECO:0000313" key="6">
    <source>
        <dbReference type="EMBL" id="CDF38399.1"/>
    </source>
</evidence>
<protein>
    <recommendedName>
        <fullName evidence="5">AAA+ ATPase domain-containing protein</fullName>
    </recommendedName>
</protein>